<gene>
    <name evidence="1" type="ORF">METZ01_LOCUS139807</name>
</gene>
<proteinExistence type="predicted"/>
<reference evidence="1" key="1">
    <citation type="submission" date="2018-05" db="EMBL/GenBank/DDBJ databases">
        <authorList>
            <person name="Lanie J.A."/>
            <person name="Ng W.-L."/>
            <person name="Kazmierczak K.M."/>
            <person name="Andrzejewski T.M."/>
            <person name="Davidsen T.M."/>
            <person name="Wayne K.J."/>
            <person name="Tettelin H."/>
            <person name="Glass J.I."/>
            <person name="Rusch D."/>
            <person name="Podicherti R."/>
            <person name="Tsui H.-C.T."/>
            <person name="Winkler M.E."/>
        </authorList>
    </citation>
    <scope>NUCLEOTIDE SEQUENCE</scope>
</reference>
<feature type="non-terminal residue" evidence="1">
    <location>
        <position position="252"/>
    </location>
</feature>
<dbReference type="AlphaFoldDB" id="A0A381ZDV5"/>
<organism evidence="1">
    <name type="scientific">marine metagenome</name>
    <dbReference type="NCBI Taxonomy" id="408172"/>
    <lineage>
        <taxon>unclassified sequences</taxon>
        <taxon>metagenomes</taxon>
        <taxon>ecological metagenomes</taxon>
    </lineage>
</organism>
<evidence type="ECO:0008006" key="2">
    <source>
        <dbReference type="Google" id="ProtNLM"/>
    </source>
</evidence>
<accession>A0A381ZDV5</accession>
<evidence type="ECO:0000313" key="1">
    <source>
        <dbReference type="EMBL" id="SVA86953.1"/>
    </source>
</evidence>
<sequence>MPRAKFLIPLTFILLAGVIDANSRVAFSRPGNMMRVPNVDINMYKNLLAVNVSSEYLSSSQSSSAFSVNTMGKSGYLYGLSFVRPVNPANSGELGFHLQKNMFKYGDVNVGAGIQDVIFRQGSDSADDDGLDTKGVSLFAVLSSAKKFDDYAIATHLGFGSGKINEDSHLYVSNQKQNIGVFLGFNFTTPFMKKNGGINFLTEFDGKGLNIGVSIPILKSTHINLGITHFENFGDFATEDRTDWSALKGDAP</sequence>
<protein>
    <recommendedName>
        <fullName evidence="2">DUF5723 domain-containing protein</fullName>
    </recommendedName>
</protein>
<dbReference type="EMBL" id="UINC01020791">
    <property type="protein sequence ID" value="SVA86953.1"/>
    <property type="molecule type" value="Genomic_DNA"/>
</dbReference>
<name>A0A381ZDV5_9ZZZZ</name>